<name>A0A426YN56_ENSVE</name>
<feature type="compositionally biased region" description="Basic and acidic residues" evidence="1">
    <location>
        <begin position="157"/>
        <end position="170"/>
    </location>
</feature>
<organism evidence="2 3">
    <name type="scientific">Ensete ventricosum</name>
    <name type="common">Abyssinian banana</name>
    <name type="synonym">Musa ensete</name>
    <dbReference type="NCBI Taxonomy" id="4639"/>
    <lineage>
        <taxon>Eukaryota</taxon>
        <taxon>Viridiplantae</taxon>
        <taxon>Streptophyta</taxon>
        <taxon>Embryophyta</taxon>
        <taxon>Tracheophyta</taxon>
        <taxon>Spermatophyta</taxon>
        <taxon>Magnoliopsida</taxon>
        <taxon>Liliopsida</taxon>
        <taxon>Zingiberales</taxon>
        <taxon>Musaceae</taxon>
        <taxon>Ensete</taxon>
    </lineage>
</organism>
<accession>A0A426YN56</accession>
<sequence length="193" mass="21317">MHLLDYDSSPIQSPLHLSRWSKSSGRNQKKHAQKTGYALTSSPMNMSTLGQSRRGSKRHARDGIHAKMVPNLDLNFPPADCQQCEGTSGSIHPRISRGTSFSGVPQPSHASEQQQGSSAPSSDRSHSAFIDLELMEDEVVTLSSSRGLPLVILSEESLQKEPARDSDPRGRPGNKFETTRSEYARNCYYMAMK</sequence>
<feature type="compositionally biased region" description="Polar residues" evidence="1">
    <location>
        <begin position="97"/>
        <end position="116"/>
    </location>
</feature>
<dbReference type="Proteomes" id="UP000287651">
    <property type="component" value="Unassembled WGS sequence"/>
</dbReference>
<evidence type="ECO:0000313" key="2">
    <source>
        <dbReference type="EMBL" id="RRT53157.1"/>
    </source>
</evidence>
<feature type="region of interest" description="Disordered" evidence="1">
    <location>
        <begin position="1"/>
        <end position="60"/>
    </location>
</feature>
<feature type="region of interest" description="Disordered" evidence="1">
    <location>
        <begin position="83"/>
        <end position="125"/>
    </location>
</feature>
<evidence type="ECO:0000256" key="1">
    <source>
        <dbReference type="SAM" id="MobiDB-lite"/>
    </source>
</evidence>
<evidence type="ECO:0000313" key="3">
    <source>
        <dbReference type="Proteomes" id="UP000287651"/>
    </source>
</evidence>
<comment type="caution">
    <text evidence="2">The sequence shown here is derived from an EMBL/GenBank/DDBJ whole genome shotgun (WGS) entry which is preliminary data.</text>
</comment>
<reference evidence="2 3" key="1">
    <citation type="journal article" date="2014" name="Agronomy (Basel)">
        <title>A Draft Genome Sequence for Ensete ventricosum, the Drought-Tolerant Tree Against Hunger.</title>
        <authorList>
            <person name="Harrison J."/>
            <person name="Moore K.A."/>
            <person name="Paszkiewicz K."/>
            <person name="Jones T."/>
            <person name="Grant M."/>
            <person name="Ambacheew D."/>
            <person name="Muzemil S."/>
            <person name="Studholme D.J."/>
        </authorList>
    </citation>
    <scope>NUCLEOTIDE SEQUENCE [LARGE SCALE GENOMIC DNA]</scope>
</reference>
<feature type="region of interest" description="Disordered" evidence="1">
    <location>
        <begin position="154"/>
        <end position="179"/>
    </location>
</feature>
<dbReference type="AlphaFoldDB" id="A0A426YN56"/>
<dbReference type="EMBL" id="AMZH03011277">
    <property type="protein sequence ID" value="RRT53157.1"/>
    <property type="molecule type" value="Genomic_DNA"/>
</dbReference>
<proteinExistence type="predicted"/>
<protein>
    <submittedName>
        <fullName evidence="2">Uncharacterized protein</fullName>
    </submittedName>
</protein>
<gene>
    <name evidence="2" type="ORF">B296_00018585</name>
</gene>
<feature type="compositionally biased region" description="Polar residues" evidence="1">
    <location>
        <begin position="38"/>
        <end position="53"/>
    </location>
</feature>